<dbReference type="InterPro" id="IPR017455">
    <property type="entry name" value="Znf_FYVE-rel"/>
</dbReference>
<keyword evidence="9" id="KW-1185">Reference proteome</keyword>
<accession>A0DR44</accession>
<evidence type="ECO:0000259" key="7">
    <source>
        <dbReference type="PROSITE" id="PS50178"/>
    </source>
</evidence>
<dbReference type="InParanoid" id="A0DR44"/>
<evidence type="ECO:0000313" key="9">
    <source>
        <dbReference type="Proteomes" id="UP000000600"/>
    </source>
</evidence>
<feature type="domain" description="FYVE-type" evidence="7">
    <location>
        <begin position="17"/>
        <end position="77"/>
    </location>
</feature>
<feature type="region of interest" description="Disordered" evidence="6">
    <location>
        <begin position="1640"/>
        <end position="1678"/>
    </location>
</feature>
<dbReference type="GO" id="GO:0008270">
    <property type="term" value="F:zinc ion binding"/>
    <property type="evidence" value="ECO:0007669"/>
    <property type="project" value="UniProtKB-KW"/>
</dbReference>
<name>A0DR44_PARTE</name>
<reference evidence="8 9" key="1">
    <citation type="journal article" date="2006" name="Nature">
        <title>Global trends of whole-genome duplications revealed by the ciliate Paramecium tetraurelia.</title>
        <authorList>
            <consortium name="Genoscope"/>
            <person name="Aury J.-M."/>
            <person name="Jaillon O."/>
            <person name="Duret L."/>
            <person name="Noel B."/>
            <person name="Jubin C."/>
            <person name="Porcel B.M."/>
            <person name="Segurens B."/>
            <person name="Daubin V."/>
            <person name="Anthouard V."/>
            <person name="Aiach N."/>
            <person name="Arnaiz O."/>
            <person name="Billaut A."/>
            <person name="Beisson J."/>
            <person name="Blanc I."/>
            <person name="Bouhouche K."/>
            <person name="Camara F."/>
            <person name="Duharcourt S."/>
            <person name="Guigo R."/>
            <person name="Gogendeau D."/>
            <person name="Katinka M."/>
            <person name="Keller A.-M."/>
            <person name="Kissmehl R."/>
            <person name="Klotz C."/>
            <person name="Koll F."/>
            <person name="Le Moue A."/>
            <person name="Lepere C."/>
            <person name="Malinsky S."/>
            <person name="Nowacki M."/>
            <person name="Nowak J.K."/>
            <person name="Plattner H."/>
            <person name="Poulain J."/>
            <person name="Ruiz F."/>
            <person name="Serrano V."/>
            <person name="Zagulski M."/>
            <person name="Dessen P."/>
            <person name="Betermier M."/>
            <person name="Weissenbach J."/>
            <person name="Scarpelli C."/>
            <person name="Schachter V."/>
            <person name="Sperling L."/>
            <person name="Meyer E."/>
            <person name="Cohen J."/>
            <person name="Wincker P."/>
        </authorList>
    </citation>
    <scope>NUCLEOTIDE SEQUENCE [LARGE SCALE GENOMIC DNA]</scope>
    <source>
        <strain evidence="8 9">Stock d4-2</strain>
    </source>
</reference>
<keyword evidence="5" id="KW-0175">Coiled coil</keyword>
<evidence type="ECO:0000256" key="5">
    <source>
        <dbReference type="SAM" id="Coils"/>
    </source>
</evidence>
<organism evidence="8 9">
    <name type="scientific">Paramecium tetraurelia</name>
    <dbReference type="NCBI Taxonomy" id="5888"/>
    <lineage>
        <taxon>Eukaryota</taxon>
        <taxon>Sar</taxon>
        <taxon>Alveolata</taxon>
        <taxon>Ciliophora</taxon>
        <taxon>Intramacronucleata</taxon>
        <taxon>Oligohymenophorea</taxon>
        <taxon>Peniculida</taxon>
        <taxon>Parameciidae</taxon>
        <taxon>Paramecium</taxon>
    </lineage>
</organism>
<dbReference type="OMA" id="YPANIMS"/>
<dbReference type="CDD" id="cd00065">
    <property type="entry name" value="FYVE_like_SF"/>
    <property type="match status" value="1"/>
</dbReference>
<feature type="coiled-coil region" evidence="5">
    <location>
        <begin position="768"/>
        <end position="1320"/>
    </location>
</feature>
<feature type="compositionally biased region" description="Low complexity" evidence="6">
    <location>
        <begin position="1643"/>
        <end position="1652"/>
    </location>
</feature>
<gene>
    <name evidence="8" type="ORF">GSPATT00002912001</name>
</gene>
<evidence type="ECO:0000313" key="8">
    <source>
        <dbReference type="EMBL" id="CAK85511.1"/>
    </source>
</evidence>
<dbReference type="SUPFAM" id="SSF57903">
    <property type="entry name" value="FYVE/PHD zinc finger"/>
    <property type="match status" value="1"/>
</dbReference>
<evidence type="ECO:0000256" key="3">
    <source>
        <dbReference type="ARBA" id="ARBA00022833"/>
    </source>
</evidence>
<evidence type="ECO:0000256" key="6">
    <source>
        <dbReference type="SAM" id="MobiDB-lite"/>
    </source>
</evidence>
<dbReference type="EMBL" id="CT868540">
    <property type="protein sequence ID" value="CAK85511.1"/>
    <property type="molecule type" value="Genomic_DNA"/>
</dbReference>
<dbReference type="PROSITE" id="PS50178">
    <property type="entry name" value="ZF_FYVE"/>
    <property type="match status" value="1"/>
</dbReference>
<proteinExistence type="predicted"/>
<dbReference type="InterPro" id="IPR011011">
    <property type="entry name" value="Znf_FYVE_PHD"/>
</dbReference>
<dbReference type="Proteomes" id="UP000000600">
    <property type="component" value="Unassembled WGS sequence"/>
</dbReference>
<keyword evidence="3" id="KW-0862">Zinc</keyword>
<dbReference type="Gene3D" id="1.10.287.1490">
    <property type="match status" value="1"/>
</dbReference>
<evidence type="ECO:0000256" key="1">
    <source>
        <dbReference type="ARBA" id="ARBA00022723"/>
    </source>
</evidence>
<dbReference type="STRING" id="5888.A0DR44"/>
<keyword evidence="2 4" id="KW-0863">Zinc-finger</keyword>
<dbReference type="KEGG" id="ptm:GSPATT00002912001"/>
<dbReference type="RefSeq" id="XP_001452908.1">
    <property type="nucleotide sequence ID" value="XM_001452871.1"/>
</dbReference>
<dbReference type="HOGENOM" id="CLU_239343_0_0_1"/>
<evidence type="ECO:0000256" key="4">
    <source>
        <dbReference type="PROSITE-ProRule" id="PRU00091"/>
    </source>
</evidence>
<protein>
    <recommendedName>
        <fullName evidence="7">FYVE-type domain-containing protein</fullName>
    </recommendedName>
</protein>
<dbReference type="OrthoDB" id="2352506at2759"/>
<dbReference type="GeneID" id="5038693"/>
<feature type="compositionally biased region" description="Basic and acidic residues" evidence="6">
    <location>
        <begin position="1653"/>
        <end position="1668"/>
    </location>
</feature>
<evidence type="ECO:0000256" key="2">
    <source>
        <dbReference type="ARBA" id="ARBA00022771"/>
    </source>
</evidence>
<sequence length="1947" mass="229407">MKKNPSLFKRVLISGERGKYKACQICQKKFGTEHQCKRCKRAVCDKCSAFKGRVFTESGQEEKALHRQCRICKEESESIKKFVDSNRIQFLQDTKALEWLNQFGVTKEQTKTEYLQAQSKISQSDQSEVRKLKNNLNIAFAEIPGVFNYSLREFIYYVIKENEYETLKQVTGRVLETFLSNYHEVGFSPDLIMLTVFFLCFGSEAAAFSLLNIFFAEMVQANLYPANIMSYDNGEDIDRVLLVLSSSFKMSQQDKPLITNFLKSRLIKYQQCFTINMLQFESTYYVIDSLYSLHQQAQDEFIKFIASALSQNIADVKANQLNIEEIEVILLRQVKYSMIQDGYFKTKSVQFSPYVKTMSISQITSRFSSVIQDTTSSNMDFDRVSILNKIVENQKEEIAKLNSQLNNGPELNRKKTVQMKQKDQTNIQGDLKQVEDEDLVFSNLRRKTMHLLNQEEVDEDVAVLTDYINKLEEVLILKHRVVKDQNLKILEMQEKNEKIFEEIQKLKKEVQLSEVKFIDQTKITHQFEKEVNEKSRIIDEYKKKNKELQENLVSAQTENNKYKIQLLEVKALEGGSANGNGQKSNSYQREVERIQDENARLQKKIAELENQVLEQNSKSSDQNESRKLQIQITQLEQSKFLINAQLSQREATITQLQRQIQGLLDENNMKSEGDQVIQERRKNAELQLQLSNYQTSEKVWKSKLSDIEHKLKEQTLINQELKTKVNSSNPSITITKDENDRNYERIREQLSLELEAKTSLTKQLFQSIDELTIKLNQERSKSQNLQIEYDQLLEQTNFRQNRSQTIQQQNQQKDQRIQDFQAQIEQLQLELSKAKSQQSQLASMHQNLQENFKAAEMKIVELEHQKRMYDRTIQEKVEQVTSHETKIKELNTQKNQLDEQLTESLKKQSEQRVLLESLQFQVGNKGKEYENLKKKIEEQELIILGQNEKIHKVKESNEAEQNEKSILGTEQENLKKQLYMKEEQIRSRQEQINSLNDQIRNLNEKVSSLEQQRTLQNKQVKHLEDQINSREREYMTEHSKVSSERDLQKQRVIEAEAQILKLQQSDKKYKTEISNLNEELQQQLLTLEHLNKQIKDYEIQQNQSRESNLENSKVQSIRLEKLEQQNQNMNIKIEAQSQEIKQYTAKIEEQLTTITELKYKVQEEESLRKAKEKQVNDKTQQIGQLENQLIKIQEKYNQSNRSSQDIQNQYDDLKKKFDVELNNMQSLQSRSIEYNSLQSRYMEQGQKLSSLEKQLLDYNEISDQYQKQKKELQSLTDLLDSKLATIVSHETKIIDLTNQLKESNSQLQQVRKENHEIMQKRAQDMQAMAQLKQIEVENGDLKQQVYSHEATIQNQEALLSVLKGNQLNLEQSQMKLKIDYQHLDEKYNEKLIDLDEKSKTLFNLQNKFDSLSFRAQQSEENLRLVEDQRDDYQSRYELALQELDIYKGKDKEINLMAANKIELQEQMHSVQKKNKVLERELQVSQNALQSKESDILQLQHTIQKKEQQITTLEGTIVKLKADLTNSKNSYEQLQLELTEMNSEQTSSGELFSQVKKLTNDNLNKNTQIDQLKLQINELQDKNRNLEKQYNKLRSDALVGNQGNSESFELRSRVDELEGQFKQSQNSIRQKDQQIQELKQLLDNQSYQSNQSNQREKEREREKEKEKQTYNKPINNSNDHENMKIQEYQFIIEQQTEEIENMKRNSQGLGEELTELLTLVVNVFLKKKIKKDQLNIATVLDQIKLFQKENKTLTIREEDDEQLVLQKLQQYRGDYINFRFRVEQNLTRITVLKQQMLQIISEAKIQGKKKDVDKNMDVENLVMYFKLLLDSQAVQYSNQLQLCQQYEAELRSYQNNTSPQGQIIQQVKELLSKAPFLTQQQIYQFTEPKVSIKLRKDQDQEDARLLLEARNQQIQWLKNLINEKQDQLAVMNTYLTNLKQLMDKYHLK</sequence>
<keyword evidence="1" id="KW-0479">Metal-binding</keyword>
<feature type="coiled-coil region" evidence="5">
    <location>
        <begin position="482"/>
        <end position="618"/>
    </location>
</feature>